<sequence>MALIPFITTSLKAFACIWALITFAVGASFISAADDLFGNHFVTRTDLTAGNAVIAGGVLTWSYFVAILVVTFIQPENVFISVMLDTIFLSIWFIFFLASVASMSTLASVFRDYDRFTWGRLGTATIGLSWVMTFLLLGILLFEVTYTLINFGRSYTTWPTPAANTIVEESIDEQAVLQSVQTTPVGIAVSVLSGARPPMSVPMRGKGVDRV</sequence>
<evidence type="ECO:0008006" key="4">
    <source>
        <dbReference type="Google" id="ProtNLM"/>
    </source>
</evidence>
<evidence type="ECO:0000313" key="2">
    <source>
        <dbReference type="EMBL" id="AAW42790.2"/>
    </source>
</evidence>
<dbReference type="GeneID" id="3256979"/>
<evidence type="ECO:0000313" key="3">
    <source>
        <dbReference type="Proteomes" id="UP000002149"/>
    </source>
</evidence>
<accession>Q55UD9</accession>
<dbReference type="HOGENOM" id="CLU_2026624_0_0_1"/>
<dbReference type="eggNOG" id="ENOG502RBFR">
    <property type="taxonomic scope" value="Eukaryota"/>
</dbReference>
<feature type="transmembrane region" description="Helical" evidence="1">
    <location>
        <begin position="48"/>
        <end position="74"/>
    </location>
</feature>
<feature type="transmembrane region" description="Helical" evidence="1">
    <location>
        <begin position="86"/>
        <end position="110"/>
    </location>
</feature>
<dbReference type="KEGG" id="cne:CND04640"/>
<proteinExistence type="predicted"/>
<keyword evidence="1" id="KW-1133">Transmembrane helix</keyword>
<feature type="transmembrane region" description="Helical" evidence="1">
    <location>
        <begin position="130"/>
        <end position="149"/>
    </location>
</feature>
<dbReference type="RefSeq" id="XP_024512618.1">
    <property type="nucleotide sequence ID" value="XM_024657073.1"/>
</dbReference>
<reference evidence="2 3" key="1">
    <citation type="journal article" date="2005" name="Science">
        <title>The genome of the basidiomycetous yeast and human pathogen Cryptococcus neoformans.</title>
        <authorList>
            <person name="Loftus B.J."/>
            <person name="Fung E."/>
            <person name="Roncaglia P."/>
            <person name="Rowley D."/>
            <person name="Amedeo P."/>
            <person name="Bruno D."/>
            <person name="Vamathevan J."/>
            <person name="Miranda M."/>
            <person name="Anderson I.J."/>
            <person name="Fraser J.A."/>
            <person name="Allen J.E."/>
            <person name="Bosdet I.E."/>
            <person name="Brent M.R."/>
            <person name="Chiu R."/>
            <person name="Doering T.L."/>
            <person name="Donlin M.J."/>
            <person name="D'Souza C.A."/>
            <person name="Fox D.S."/>
            <person name="Grinberg V."/>
            <person name="Fu J."/>
            <person name="Fukushima M."/>
            <person name="Haas B.J."/>
            <person name="Huang J.C."/>
            <person name="Janbon G."/>
            <person name="Jones S.J."/>
            <person name="Koo H.L."/>
            <person name="Krzywinski M.I."/>
            <person name="Kwon-Chung J.K."/>
            <person name="Lengeler K.B."/>
            <person name="Maiti R."/>
            <person name="Marra M.A."/>
            <person name="Marra R.E."/>
            <person name="Mathewson C.A."/>
            <person name="Mitchell T.G."/>
            <person name="Pertea M."/>
            <person name="Riggs F.R."/>
            <person name="Salzberg S.L."/>
            <person name="Schein J.E."/>
            <person name="Shvartsbeyn A."/>
            <person name="Shin H."/>
            <person name="Shumway M."/>
            <person name="Specht C.A."/>
            <person name="Suh B.B."/>
            <person name="Tenney A."/>
            <person name="Utterback T.R."/>
            <person name="Wickes B.L."/>
            <person name="Wortman J.R."/>
            <person name="Wye N.H."/>
            <person name="Kronstad J.W."/>
            <person name="Lodge J.K."/>
            <person name="Heitman J."/>
            <person name="Davis R.W."/>
            <person name="Fraser C.M."/>
            <person name="Hyman R.W."/>
        </authorList>
    </citation>
    <scope>NUCLEOTIDE SEQUENCE [LARGE SCALE GENOMIC DNA]</scope>
    <source>
        <strain evidence="3">JEC21 / ATCC MYA-565</strain>
    </source>
</reference>
<dbReference type="AlphaFoldDB" id="Q5KI06"/>
<keyword evidence="3" id="KW-1185">Reference proteome</keyword>
<keyword evidence="1" id="KW-0472">Membrane</keyword>
<dbReference type="PaxDb" id="214684-Q5KI06"/>
<accession>Q5KI06</accession>
<name>Q5KI06_CRYD1</name>
<dbReference type="VEuPathDB" id="FungiDB:CND04640"/>
<protein>
    <recommendedName>
        <fullName evidence="4">MARVEL domain-containing protein</fullName>
    </recommendedName>
</protein>
<dbReference type="InParanoid" id="Q5KI06"/>
<dbReference type="OrthoDB" id="2564117at2759"/>
<keyword evidence="1" id="KW-0812">Transmembrane</keyword>
<evidence type="ECO:0000256" key="1">
    <source>
        <dbReference type="SAM" id="Phobius"/>
    </source>
</evidence>
<dbReference type="EMBL" id="AE017344">
    <property type="protein sequence ID" value="AAW42790.2"/>
    <property type="molecule type" value="Genomic_DNA"/>
</dbReference>
<dbReference type="Proteomes" id="UP000002149">
    <property type="component" value="Chromosome 4"/>
</dbReference>
<organism evidence="2 3">
    <name type="scientific">Cryptococcus deneoformans (strain JEC21 / ATCC MYA-565)</name>
    <name type="common">Cryptococcus neoformans var. neoformans serotype D</name>
    <dbReference type="NCBI Taxonomy" id="214684"/>
    <lineage>
        <taxon>Eukaryota</taxon>
        <taxon>Fungi</taxon>
        <taxon>Dikarya</taxon>
        <taxon>Basidiomycota</taxon>
        <taxon>Agaricomycotina</taxon>
        <taxon>Tremellomycetes</taxon>
        <taxon>Tremellales</taxon>
        <taxon>Cryptococcaceae</taxon>
        <taxon>Cryptococcus</taxon>
        <taxon>Cryptococcus neoformans species complex</taxon>
    </lineage>
</organism>
<gene>
    <name evidence="2" type="ordered locus">CND04640</name>
</gene>